<evidence type="ECO:0000313" key="1">
    <source>
        <dbReference type="EMBL" id="QRD99778.1"/>
    </source>
</evidence>
<name>A0A889INT0_9CAUD</name>
<sequence>MNITEVIEVRWYLNTDYGSFEIPKWGKWVAVDEDGQVWAYGDKPEIMGKSWQTWTDDIKRIGDTHCKHKNFNELIFEVVRS</sequence>
<evidence type="ECO:0000313" key="2">
    <source>
        <dbReference type="Proteomes" id="UP000651626"/>
    </source>
</evidence>
<protein>
    <submittedName>
        <fullName evidence="1">Uncharacterized protein</fullName>
    </submittedName>
</protein>
<dbReference type="EMBL" id="MW477799">
    <property type="protein sequence ID" value="QRD99778.1"/>
    <property type="molecule type" value="Genomic_DNA"/>
</dbReference>
<gene>
    <name evidence="1" type="ORF">JKL37_0042</name>
</gene>
<keyword evidence="2" id="KW-1185">Reference proteome</keyword>
<accession>A0A889INT0</accession>
<reference evidence="1" key="1">
    <citation type="submission" date="2021-01" db="EMBL/GenBank/DDBJ databases">
        <title>Genetic and phenotypic characterization of New Siphoviridae, Salmonella Phage STGO-35-1, showed the presence of Tailspike with possible modular conformation and plasticity.</title>
        <authorList>
            <person name="Hudson L.K."/>
            <person name="Moreno-Switt A.I."/>
            <person name="Denes T.G."/>
            <person name="Peters T.L."/>
            <person name="Aziz R.K."/>
            <person name="Samir R."/>
            <person name="Noben J.-P."/>
            <person name="Lavigne R."/>
            <person name="Wagemans J."/>
            <person name="Duenas F."/>
            <person name="Camejo P."/>
            <person name="Rivera D."/>
        </authorList>
    </citation>
    <scope>NUCLEOTIDE SEQUENCE</scope>
</reference>
<dbReference type="Proteomes" id="UP000651626">
    <property type="component" value="Segment"/>
</dbReference>
<proteinExistence type="predicted"/>
<organism evidence="1 2">
    <name type="scientific">Salmonella phage vB_Se_STGO-35-1</name>
    <dbReference type="NCBI Taxonomy" id="2749381"/>
    <lineage>
        <taxon>Viruses</taxon>
        <taxon>Duplodnaviria</taxon>
        <taxon>Heunggongvirae</taxon>
        <taxon>Uroviricota</taxon>
        <taxon>Caudoviricetes</taxon>
        <taxon>Caminolopintovirus</taxon>
        <taxon>Caminolopintovirus STGO351</taxon>
    </lineage>
</organism>